<proteinExistence type="predicted"/>
<dbReference type="EnsemblPlants" id="AVESA.00010b.r2.5AG0811390.1">
    <property type="protein sequence ID" value="AVESA.00010b.r2.5AG0811390.1.CDS"/>
    <property type="gene ID" value="AVESA.00010b.r2.5AG0811390"/>
</dbReference>
<reference evidence="1" key="1">
    <citation type="submission" date="2021-05" db="EMBL/GenBank/DDBJ databases">
        <authorList>
            <person name="Scholz U."/>
            <person name="Mascher M."/>
            <person name="Fiebig A."/>
        </authorList>
    </citation>
    <scope>NUCLEOTIDE SEQUENCE [LARGE SCALE GENOMIC DNA]</scope>
</reference>
<reference evidence="1" key="2">
    <citation type="submission" date="2025-09" db="UniProtKB">
        <authorList>
            <consortium name="EnsemblPlants"/>
        </authorList>
    </citation>
    <scope>IDENTIFICATION</scope>
</reference>
<dbReference type="Proteomes" id="UP001732700">
    <property type="component" value="Chromosome 5A"/>
</dbReference>
<accession>A0ACD5XQM0</accession>
<protein>
    <submittedName>
        <fullName evidence="1">Uncharacterized protein</fullName>
    </submittedName>
</protein>
<keyword evidence="2" id="KW-1185">Reference proteome</keyword>
<name>A0ACD5XQM0_AVESA</name>
<evidence type="ECO:0000313" key="1">
    <source>
        <dbReference type="EnsemblPlants" id="AVESA.00010b.r2.5AG0811390.1.CDS"/>
    </source>
</evidence>
<organism evidence="1 2">
    <name type="scientific">Avena sativa</name>
    <name type="common">Oat</name>
    <dbReference type="NCBI Taxonomy" id="4498"/>
    <lineage>
        <taxon>Eukaryota</taxon>
        <taxon>Viridiplantae</taxon>
        <taxon>Streptophyta</taxon>
        <taxon>Embryophyta</taxon>
        <taxon>Tracheophyta</taxon>
        <taxon>Spermatophyta</taxon>
        <taxon>Magnoliopsida</taxon>
        <taxon>Liliopsida</taxon>
        <taxon>Poales</taxon>
        <taxon>Poaceae</taxon>
        <taxon>BOP clade</taxon>
        <taxon>Pooideae</taxon>
        <taxon>Poodae</taxon>
        <taxon>Poeae</taxon>
        <taxon>Poeae Chloroplast Group 1 (Aveneae type)</taxon>
        <taxon>Aveninae</taxon>
        <taxon>Avena</taxon>
    </lineage>
</organism>
<sequence>MTMGITGVAMLLLATAITGVTADTNSDDVTALNTLYTTLNSPSQLTSWVSQNGDPCGQSWLGITCSNSRVITIKLPGMGLRGTLGYNMNILTALVELDMSNNNLGGSDIPYNLPPNLETLNLEKNNFTGTLPYSISHMAALKYLKLGHNLISDVNVVFNQLTNLTTLDLSDNAFSGTLSESFSSLKTLTTLYLQNNRFTGTIGVLSDLPLTDLNVANNQFSGWIPEKLKSISNLQISGNSFINIPSPLPPSQTTPPPQPSSTGSPSDSNNSPPTNSNSKPSNGSNVGNVGGRDGGKRKVGGGAVAGIVISLVVLGAMVTFFLIKRKSMRRQQGGDPEKDVPLTLTPLASGKFKLLRPINIVSPAGKEGLQRTVSMNLKPPSKIDLHRSMDENDRLNKSVAKKKANLSSIRATVYTVADLQVATESFSADNLIGEGSFGRVYRGRLSDQKVLAVKKINFSALPGNPSDFFIELVSNVSKLNHPNLCVLDGYCSEHGQCLLAYDFYRNGSLHDFLHLSDGYNKPLSWNSRVKIALGSARALEYLHETCLPSVIHKNFKSANILLDDELNPHLSDCGFADLIPNHELQESDDNSGYRAPEVTMSGENSQKSDMYSFGVVMLELLTGRKAFDSSLQWSQQSLVRWAMPQLHDIDALDQMVDPAMEGLYPAKSLSRFADAIALCVQPEPEFRPPMSEVVQSLVRLVQRSGMGAGGSDSLRHEDSNCLALLWRQCQLEFVLTWIDKPMASRICCFTILAIVSPRVVTHLIIFLFRMMIL</sequence>
<evidence type="ECO:0000313" key="2">
    <source>
        <dbReference type="Proteomes" id="UP001732700"/>
    </source>
</evidence>